<keyword evidence="5 10" id="KW-0418">Kinase</keyword>
<feature type="domain" description="Histidine kinase" evidence="9">
    <location>
        <begin position="211"/>
        <end position="427"/>
    </location>
</feature>
<comment type="function">
    <text evidence="7">Photoreceptor which exists in two forms that are reversibly interconvertible by light: the R form that absorbs maximally in the red region of the spectrum and the FR form that absorbs maximally in the far-red region.</text>
</comment>
<protein>
    <recommendedName>
        <fullName evidence="2">histidine kinase</fullName>
        <ecNumber evidence="2">2.7.13.3</ecNumber>
    </recommendedName>
</protein>
<dbReference type="EC" id="2.7.13.3" evidence="2"/>
<dbReference type="PANTHER" id="PTHR45453:SF1">
    <property type="entry name" value="PHOSPHATE REGULON SENSOR PROTEIN PHOR"/>
    <property type="match status" value="1"/>
</dbReference>
<dbReference type="RefSeq" id="WP_171976919.1">
    <property type="nucleotide sequence ID" value="NZ_CAWOXK010000001.1"/>
</dbReference>
<comment type="catalytic activity">
    <reaction evidence="1">
        <text>ATP + protein L-histidine = ADP + protein N-phospho-L-histidine.</text>
        <dbReference type="EC" id="2.7.13.3"/>
    </reaction>
</comment>
<dbReference type="InterPro" id="IPR003594">
    <property type="entry name" value="HATPase_dom"/>
</dbReference>
<dbReference type="FunFam" id="3.30.565.10:FF:000006">
    <property type="entry name" value="Sensor histidine kinase WalK"/>
    <property type="match status" value="1"/>
</dbReference>
<accession>A0A856MHW6</accession>
<evidence type="ECO:0000256" key="1">
    <source>
        <dbReference type="ARBA" id="ARBA00000085"/>
    </source>
</evidence>
<dbReference type="InterPro" id="IPR036097">
    <property type="entry name" value="HisK_dim/P_sf"/>
</dbReference>
<dbReference type="SUPFAM" id="SSF47384">
    <property type="entry name" value="Homodimeric domain of signal transducing histidine kinase"/>
    <property type="match status" value="1"/>
</dbReference>
<dbReference type="InterPro" id="IPR005467">
    <property type="entry name" value="His_kinase_dom"/>
</dbReference>
<keyword evidence="8" id="KW-0472">Membrane</keyword>
<dbReference type="KEGG" id="bsen:DP114_19900"/>
<dbReference type="Pfam" id="PF00512">
    <property type="entry name" value="HisKA"/>
    <property type="match status" value="1"/>
</dbReference>
<dbReference type="InterPro" id="IPR050351">
    <property type="entry name" value="BphY/WalK/GraS-like"/>
</dbReference>
<keyword evidence="6" id="KW-0902">Two-component regulatory system</keyword>
<dbReference type="Pfam" id="PF02518">
    <property type="entry name" value="HATPase_c"/>
    <property type="match status" value="1"/>
</dbReference>
<dbReference type="Proteomes" id="UP000503129">
    <property type="component" value="Chromosome"/>
</dbReference>
<name>A0A856MHW6_9CYAN</name>
<dbReference type="InterPro" id="IPR003661">
    <property type="entry name" value="HisK_dim/P_dom"/>
</dbReference>
<dbReference type="EMBL" id="CP030118">
    <property type="protein sequence ID" value="QDL09849.1"/>
    <property type="molecule type" value="Genomic_DNA"/>
</dbReference>
<dbReference type="PANTHER" id="PTHR45453">
    <property type="entry name" value="PHOSPHATE REGULON SENSOR PROTEIN PHOR"/>
    <property type="match status" value="1"/>
</dbReference>
<dbReference type="InterPro" id="IPR036890">
    <property type="entry name" value="HATPase_C_sf"/>
</dbReference>
<keyword evidence="11" id="KW-1185">Reference proteome</keyword>
<keyword evidence="4" id="KW-0808">Transferase</keyword>
<dbReference type="SMART" id="SM00388">
    <property type="entry name" value="HisKA"/>
    <property type="match status" value="1"/>
</dbReference>
<keyword evidence="8" id="KW-0812">Transmembrane</keyword>
<evidence type="ECO:0000256" key="6">
    <source>
        <dbReference type="ARBA" id="ARBA00023012"/>
    </source>
</evidence>
<dbReference type="AlphaFoldDB" id="A0A856MHW6"/>
<evidence type="ECO:0000313" key="11">
    <source>
        <dbReference type="Proteomes" id="UP000503129"/>
    </source>
</evidence>
<evidence type="ECO:0000256" key="3">
    <source>
        <dbReference type="ARBA" id="ARBA00022553"/>
    </source>
</evidence>
<feature type="transmembrane region" description="Helical" evidence="8">
    <location>
        <begin position="9"/>
        <end position="32"/>
    </location>
</feature>
<evidence type="ECO:0000256" key="2">
    <source>
        <dbReference type="ARBA" id="ARBA00012438"/>
    </source>
</evidence>
<sequence length="427" mass="47754">MFVRSRRNLAYLFTISMGSILITFAGIAYYFVVQQQLQAFDDRLYSDSKAIARTPLYKLYNKRAQFEGRDNPILGNTLPPINNDLAYIRLYTFNGELVDYTGMSGSKRLTVAPGFQTIKITQKNRNGISTTKEWFRELTLPVIQENMLIGYIQVAVSLTPVRENLNRARLFLTIGLPVTLGTIGITGWFLGGLAMQPTRRAYEQLQRFTADASHELRAPVAAILSNAQVALMPPQDELEQRFRLENITEIAKSMSNLINNLLFLARQDGPLDNATLKSIDLVGLLQPILQEYQQLAPAQNLNFTSHLPESPVTLKADSDLLKQAIVNLLSNAFKYTLEGGTVGLKLLIQSHRAIIQVEDNGIGIPEEDLPHIFERFYRVDTARSRQTGGFGLGLAIAQQIVQAHRGQIIAKSLFGQGSTFQIELPLK</sequence>
<keyword evidence="3" id="KW-0597">Phosphoprotein</keyword>
<proteinExistence type="predicted"/>
<evidence type="ECO:0000256" key="4">
    <source>
        <dbReference type="ARBA" id="ARBA00022679"/>
    </source>
</evidence>
<feature type="transmembrane region" description="Helical" evidence="8">
    <location>
        <begin position="170"/>
        <end position="190"/>
    </location>
</feature>
<evidence type="ECO:0000259" key="9">
    <source>
        <dbReference type="PROSITE" id="PS50109"/>
    </source>
</evidence>
<dbReference type="CDD" id="cd00075">
    <property type="entry name" value="HATPase"/>
    <property type="match status" value="1"/>
</dbReference>
<dbReference type="Gene3D" id="1.10.287.130">
    <property type="match status" value="1"/>
</dbReference>
<organism evidence="10 11">
    <name type="scientific">Brasilonema sennae CENA114</name>
    <dbReference type="NCBI Taxonomy" id="415709"/>
    <lineage>
        <taxon>Bacteria</taxon>
        <taxon>Bacillati</taxon>
        <taxon>Cyanobacteriota</taxon>
        <taxon>Cyanophyceae</taxon>
        <taxon>Nostocales</taxon>
        <taxon>Scytonemataceae</taxon>
        <taxon>Brasilonema</taxon>
        <taxon>Bromeliae group (in: Brasilonema)</taxon>
    </lineage>
</organism>
<dbReference type="SUPFAM" id="SSF55874">
    <property type="entry name" value="ATPase domain of HSP90 chaperone/DNA topoisomerase II/histidine kinase"/>
    <property type="match status" value="1"/>
</dbReference>
<dbReference type="Gene3D" id="3.30.565.10">
    <property type="entry name" value="Histidine kinase-like ATPase, C-terminal domain"/>
    <property type="match status" value="1"/>
</dbReference>
<evidence type="ECO:0000256" key="7">
    <source>
        <dbReference type="ARBA" id="ARBA00055745"/>
    </source>
</evidence>
<evidence type="ECO:0000313" key="10">
    <source>
        <dbReference type="EMBL" id="QDL09849.1"/>
    </source>
</evidence>
<dbReference type="SMART" id="SM00387">
    <property type="entry name" value="HATPase_c"/>
    <property type="match status" value="1"/>
</dbReference>
<dbReference type="PRINTS" id="PR00344">
    <property type="entry name" value="BCTRLSENSOR"/>
</dbReference>
<evidence type="ECO:0000256" key="5">
    <source>
        <dbReference type="ARBA" id="ARBA00022777"/>
    </source>
</evidence>
<evidence type="ECO:0000256" key="8">
    <source>
        <dbReference type="SAM" id="Phobius"/>
    </source>
</evidence>
<dbReference type="GO" id="GO:0016036">
    <property type="term" value="P:cellular response to phosphate starvation"/>
    <property type="evidence" value="ECO:0007669"/>
    <property type="project" value="TreeGrafter"/>
</dbReference>
<dbReference type="CDD" id="cd00082">
    <property type="entry name" value="HisKA"/>
    <property type="match status" value="1"/>
</dbReference>
<dbReference type="InterPro" id="IPR004358">
    <property type="entry name" value="Sig_transdc_His_kin-like_C"/>
</dbReference>
<dbReference type="GO" id="GO:0004721">
    <property type="term" value="F:phosphoprotein phosphatase activity"/>
    <property type="evidence" value="ECO:0007669"/>
    <property type="project" value="TreeGrafter"/>
</dbReference>
<reference evidence="10 11" key="1">
    <citation type="submission" date="2018-06" db="EMBL/GenBank/DDBJ databases">
        <title>Comparative genomics of Brasilonema spp. strains.</title>
        <authorList>
            <person name="Alvarenga D.O."/>
            <person name="Fiore M.F."/>
            <person name="Varani A.M."/>
        </authorList>
    </citation>
    <scope>NUCLEOTIDE SEQUENCE [LARGE SCALE GENOMIC DNA]</scope>
    <source>
        <strain evidence="10 11">CENA114</strain>
    </source>
</reference>
<gene>
    <name evidence="10" type="ORF">DP114_19900</name>
</gene>
<dbReference type="GO" id="GO:0000155">
    <property type="term" value="F:phosphorelay sensor kinase activity"/>
    <property type="evidence" value="ECO:0007669"/>
    <property type="project" value="InterPro"/>
</dbReference>
<dbReference type="GO" id="GO:0005886">
    <property type="term" value="C:plasma membrane"/>
    <property type="evidence" value="ECO:0007669"/>
    <property type="project" value="TreeGrafter"/>
</dbReference>
<keyword evidence="8" id="KW-1133">Transmembrane helix</keyword>
<dbReference type="PROSITE" id="PS50109">
    <property type="entry name" value="HIS_KIN"/>
    <property type="match status" value="1"/>
</dbReference>